<sequence>MVYELKAVSAEILYKDRKRIKPGICLEYNYSQNPLLVKTFASPEEAMEELGKRKTTIVYTRKYFLVIEYYVEESEYDEEGDWISGGDIWGYSEFDADAIALLNSANM</sequence>
<dbReference type="EMBL" id="FUXA01000025">
    <property type="protein sequence ID" value="SKA06498.1"/>
    <property type="molecule type" value="Genomic_DNA"/>
</dbReference>
<evidence type="ECO:0000313" key="1">
    <source>
        <dbReference type="EMBL" id="SKA06498.1"/>
    </source>
</evidence>
<name>A0A1T4QT94_9FIRM</name>
<reference evidence="1 2" key="1">
    <citation type="submission" date="2017-02" db="EMBL/GenBank/DDBJ databases">
        <authorList>
            <person name="Peterson S.W."/>
        </authorList>
    </citation>
    <scope>NUCLEOTIDE SEQUENCE [LARGE SCALE GENOMIC DNA]</scope>
    <source>
        <strain evidence="1 2">ATCC 17233</strain>
    </source>
</reference>
<accession>A0A1T4QT94</accession>
<proteinExistence type="predicted"/>
<protein>
    <submittedName>
        <fullName evidence="1">Uncharacterized protein</fullName>
    </submittedName>
</protein>
<dbReference type="AlphaFoldDB" id="A0A1T4QT94"/>
<dbReference type="Proteomes" id="UP000189857">
    <property type="component" value="Unassembled WGS sequence"/>
</dbReference>
<organism evidence="1 2">
    <name type="scientific">Eubacterium ruminantium</name>
    <dbReference type="NCBI Taxonomy" id="42322"/>
    <lineage>
        <taxon>Bacteria</taxon>
        <taxon>Bacillati</taxon>
        <taxon>Bacillota</taxon>
        <taxon>Clostridia</taxon>
        <taxon>Eubacteriales</taxon>
        <taxon>Eubacteriaceae</taxon>
        <taxon>Eubacterium</taxon>
    </lineage>
</organism>
<gene>
    <name evidence="1" type="ORF">SAMN02745110_02503</name>
</gene>
<keyword evidence="2" id="KW-1185">Reference proteome</keyword>
<evidence type="ECO:0000313" key="2">
    <source>
        <dbReference type="Proteomes" id="UP000189857"/>
    </source>
</evidence>
<dbReference type="RefSeq" id="WP_078788276.1">
    <property type="nucleotide sequence ID" value="NZ_FMTO01000014.1"/>
</dbReference>